<evidence type="ECO:0000313" key="6">
    <source>
        <dbReference type="EMBL" id="KIG16390.1"/>
    </source>
</evidence>
<evidence type="ECO:0000256" key="2">
    <source>
        <dbReference type="SAM" id="Coils"/>
    </source>
</evidence>
<dbReference type="Pfam" id="PF25954">
    <property type="entry name" value="Beta-barrel_RND_2"/>
    <property type="match status" value="1"/>
</dbReference>
<dbReference type="PROSITE" id="PS51257">
    <property type="entry name" value="PROKAR_LIPOPROTEIN"/>
    <property type="match status" value="1"/>
</dbReference>
<sequence length="394" mass="41817">MKNRYVPSGLLCMTLLFGCDAEPAAEPTEAPSAVVEVRTLEVAPADWSETILVYGAVESIEEVSLSATLGATALSVHFDVGDKVEVGTLLVEFDPAGRRTQLKQSLADLNAAKAAAADARVDLDEARSLMRAGAMAGTDVDAAERALRRAQESYENARSGYSLARTDVNDTKVASPVSGTVSERFVDPGETVSLGASLATIVVTDALRVRAYVSERRVNQVRVGDRAMVEVSGVPGKSFEARIEQVGLAADPQTGNFEVRVAINAVDPLLRPGMTARVYIQTLPETDVIVVPVRAMVERDRRRLLFVEREGVAHEIEPSVGLGNDQFLPVYDGLEIGDQVIVDGLEYVLAGTRVHATATQDKVLADSATAPPAEGDPGPAQPSEAAAPAKDVEL</sequence>
<dbReference type="Gene3D" id="2.40.30.170">
    <property type="match status" value="1"/>
</dbReference>
<dbReference type="Pfam" id="PF25917">
    <property type="entry name" value="BSH_RND"/>
    <property type="match status" value="1"/>
</dbReference>
<evidence type="ECO:0000259" key="4">
    <source>
        <dbReference type="Pfam" id="PF25917"/>
    </source>
</evidence>
<dbReference type="NCBIfam" id="TIGR01730">
    <property type="entry name" value="RND_mfp"/>
    <property type="match status" value="1"/>
</dbReference>
<protein>
    <submittedName>
        <fullName evidence="6">Macrolide-specific efflux protein MacA</fullName>
    </submittedName>
</protein>
<dbReference type="Proteomes" id="UP000031599">
    <property type="component" value="Unassembled WGS sequence"/>
</dbReference>
<dbReference type="FunFam" id="2.40.30.170:FF:000010">
    <property type="entry name" value="Efflux RND transporter periplasmic adaptor subunit"/>
    <property type="match status" value="1"/>
</dbReference>
<name>A0A0C2D3T6_9BACT</name>
<dbReference type="InterPro" id="IPR006143">
    <property type="entry name" value="RND_pump_MFP"/>
</dbReference>
<proteinExistence type="inferred from homology"/>
<organism evidence="6 7">
    <name type="scientific">Enhygromyxa salina</name>
    <dbReference type="NCBI Taxonomy" id="215803"/>
    <lineage>
        <taxon>Bacteria</taxon>
        <taxon>Pseudomonadati</taxon>
        <taxon>Myxococcota</taxon>
        <taxon>Polyangia</taxon>
        <taxon>Nannocystales</taxon>
        <taxon>Nannocystaceae</taxon>
        <taxon>Enhygromyxa</taxon>
    </lineage>
</organism>
<reference evidence="6 7" key="1">
    <citation type="submission" date="2014-12" db="EMBL/GenBank/DDBJ databases">
        <title>Genome assembly of Enhygromyxa salina DSM 15201.</title>
        <authorList>
            <person name="Sharma G."/>
            <person name="Subramanian S."/>
        </authorList>
    </citation>
    <scope>NUCLEOTIDE SEQUENCE [LARGE SCALE GENOMIC DNA]</scope>
    <source>
        <strain evidence="6 7">DSM 15201</strain>
    </source>
</reference>
<accession>A0A0C2D3T6</accession>
<gene>
    <name evidence="6" type="ORF">DB30_04557</name>
</gene>
<evidence type="ECO:0000259" key="5">
    <source>
        <dbReference type="Pfam" id="PF25954"/>
    </source>
</evidence>
<comment type="caution">
    <text evidence="6">The sequence shown here is derived from an EMBL/GenBank/DDBJ whole genome shotgun (WGS) entry which is preliminary data.</text>
</comment>
<dbReference type="InterPro" id="IPR058625">
    <property type="entry name" value="MdtA-like_BSH"/>
</dbReference>
<feature type="region of interest" description="Disordered" evidence="3">
    <location>
        <begin position="361"/>
        <end position="394"/>
    </location>
</feature>
<dbReference type="EMBL" id="JMCC02000039">
    <property type="protein sequence ID" value="KIG16390.1"/>
    <property type="molecule type" value="Genomic_DNA"/>
</dbReference>
<evidence type="ECO:0000313" key="7">
    <source>
        <dbReference type="Proteomes" id="UP000031599"/>
    </source>
</evidence>
<dbReference type="Gene3D" id="1.10.287.470">
    <property type="entry name" value="Helix hairpin bin"/>
    <property type="match status" value="1"/>
</dbReference>
<dbReference type="SUPFAM" id="SSF111369">
    <property type="entry name" value="HlyD-like secretion proteins"/>
    <property type="match status" value="1"/>
</dbReference>
<dbReference type="Gene3D" id="2.40.50.100">
    <property type="match status" value="1"/>
</dbReference>
<evidence type="ECO:0000256" key="3">
    <source>
        <dbReference type="SAM" id="MobiDB-lite"/>
    </source>
</evidence>
<comment type="similarity">
    <text evidence="1">Belongs to the membrane fusion protein (MFP) (TC 8.A.1) family.</text>
</comment>
<feature type="domain" description="CusB-like beta-barrel" evidence="5">
    <location>
        <begin position="209"/>
        <end position="281"/>
    </location>
</feature>
<dbReference type="Gene3D" id="2.40.420.20">
    <property type="match status" value="1"/>
</dbReference>
<dbReference type="GO" id="GO:1990281">
    <property type="term" value="C:efflux pump complex"/>
    <property type="evidence" value="ECO:0007669"/>
    <property type="project" value="TreeGrafter"/>
</dbReference>
<dbReference type="PANTHER" id="PTHR30469">
    <property type="entry name" value="MULTIDRUG RESISTANCE PROTEIN MDTA"/>
    <property type="match status" value="1"/>
</dbReference>
<dbReference type="PANTHER" id="PTHR30469:SF33">
    <property type="entry name" value="SLR1207 PROTEIN"/>
    <property type="match status" value="1"/>
</dbReference>
<keyword evidence="2" id="KW-0175">Coiled coil</keyword>
<dbReference type="RefSeq" id="WP_052549865.1">
    <property type="nucleotide sequence ID" value="NZ_JMCC02000039.1"/>
</dbReference>
<dbReference type="InterPro" id="IPR058792">
    <property type="entry name" value="Beta-barrel_RND_2"/>
</dbReference>
<dbReference type="GO" id="GO:0015562">
    <property type="term" value="F:efflux transmembrane transporter activity"/>
    <property type="evidence" value="ECO:0007669"/>
    <property type="project" value="TreeGrafter"/>
</dbReference>
<dbReference type="AlphaFoldDB" id="A0A0C2D3T6"/>
<evidence type="ECO:0000256" key="1">
    <source>
        <dbReference type="ARBA" id="ARBA00009477"/>
    </source>
</evidence>
<feature type="domain" description="Multidrug resistance protein MdtA-like barrel-sandwich hybrid" evidence="4">
    <location>
        <begin position="74"/>
        <end position="204"/>
    </location>
</feature>
<feature type="coiled-coil region" evidence="2">
    <location>
        <begin position="109"/>
        <end position="160"/>
    </location>
</feature>